<feature type="transmembrane region" description="Helical" evidence="1">
    <location>
        <begin position="48"/>
        <end position="68"/>
    </location>
</feature>
<protein>
    <submittedName>
        <fullName evidence="2">Uncharacterized protein</fullName>
    </submittedName>
</protein>
<keyword evidence="1" id="KW-0472">Membrane</keyword>
<dbReference type="NCBIfam" id="NF041646">
    <property type="entry name" value="VC0807_fam"/>
    <property type="match status" value="1"/>
</dbReference>
<name>A0A6G0WXI0_9STRA</name>
<gene>
    <name evidence="2" type="ORF">Ae201684_010537</name>
</gene>
<evidence type="ECO:0000313" key="2">
    <source>
        <dbReference type="EMBL" id="KAF0732245.1"/>
    </source>
</evidence>
<feature type="transmembrane region" description="Helical" evidence="1">
    <location>
        <begin position="187"/>
        <end position="205"/>
    </location>
</feature>
<organism evidence="2 3">
    <name type="scientific">Aphanomyces euteiches</name>
    <dbReference type="NCBI Taxonomy" id="100861"/>
    <lineage>
        <taxon>Eukaryota</taxon>
        <taxon>Sar</taxon>
        <taxon>Stramenopiles</taxon>
        <taxon>Oomycota</taxon>
        <taxon>Saprolegniomycetes</taxon>
        <taxon>Saprolegniales</taxon>
        <taxon>Verrucalvaceae</taxon>
        <taxon>Aphanomyces</taxon>
    </lineage>
</organism>
<dbReference type="VEuPathDB" id="FungiDB:AeMF1_005944"/>
<keyword evidence="1" id="KW-0812">Transmembrane</keyword>
<sequence>MTSLGDSGSQGTVMSVATRMRDVTLFMVTVNVVLPLVLYSILAKRMAAVYAILLSSIPPSINTIVGIVRERRCDVFSALSVMSIGVSAVVTFVTRDARLLLAKDSFFTVGLGLSYWFSTIYADEDIMWSYYRLLHDPDAQKELDLKYNRPDVRSRWHFVCRVWGSAFLLEAVIRILLIYSIPVHTMVYVNTLLFVGMMCSLGGWSKWYIARSSHREVAAERLLDEPNQYENARISEIVSI</sequence>
<dbReference type="AlphaFoldDB" id="A0A6G0WXI0"/>
<reference evidence="2 3" key="1">
    <citation type="submission" date="2019-07" db="EMBL/GenBank/DDBJ databases">
        <title>Genomics analysis of Aphanomyces spp. identifies a new class of oomycete effector associated with host adaptation.</title>
        <authorList>
            <person name="Gaulin E."/>
        </authorList>
    </citation>
    <scope>NUCLEOTIDE SEQUENCE [LARGE SCALE GENOMIC DNA]</scope>
    <source>
        <strain evidence="2 3">ATCC 201684</strain>
    </source>
</reference>
<feature type="transmembrane region" description="Helical" evidence="1">
    <location>
        <begin position="105"/>
        <end position="122"/>
    </location>
</feature>
<dbReference type="Proteomes" id="UP000481153">
    <property type="component" value="Unassembled WGS sequence"/>
</dbReference>
<comment type="caution">
    <text evidence="2">The sequence shown here is derived from an EMBL/GenBank/DDBJ whole genome shotgun (WGS) entry which is preliminary data.</text>
</comment>
<accession>A0A6G0WXI0</accession>
<keyword evidence="3" id="KW-1185">Reference proteome</keyword>
<dbReference type="EMBL" id="VJMJ01000135">
    <property type="protein sequence ID" value="KAF0732245.1"/>
    <property type="molecule type" value="Genomic_DNA"/>
</dbReference>
<evidence type="ECO:0000313" key="3">
    <source>
        <dbReference type="Proteomes" id="UP000481153"/>
    </source>
</evidence>
<feature type="transmembrane region" description="Helical" evidence="1">
    <location>
        <begin position="158"/>
        <end position="181"/>
    </location>
</feature>
<evidence type="ECO:0000256" key="1">
    <source>
        <dbReference type="SAM" id="Phobius"/>
    </source>
</evidence>
<feature type="transmembrane region" description="Helical" evidence="1">
    <location>
        <begin position="75"/>
        <end position="93"/>
    </location>
</feature>
<feature type="transmembrane region" description="Helical" evidence="1">
    <location>
        <begin position="23"/>
        <end position="42"/>
    </location>
</feature>
<proteinExistence type="predicted"/>
<keyword evidence="1" id="KW-1133">Transmembrane helix</keyword>